<keyword evidence="2 9" id="KW-0645">Protease</keyword>
<evidence type="ECO:0000256" key="2">
    <source>
        <dbReference type="ARBA" id="ARBA00022670"/>
    </source>
</evidence>
<keyword evidence="3 9" id="KW-0479">Metal-binding</keyword>
<dbReference type="Pfam" id="PF01427">
    <property type="entry name" value="Peptidase_M15"/>
    <property type="match status" value="1"/>
</dbReference>
<dbReference type="HAMAP" id="MF_01924">
    <property type="entry name" value="A_A_dipeptidase"/>
    <property type="match status" value="1"/>
</dbReference>
<proteinExistence type="inferred from homology"/>
<feature type="active site" description="Proton donor/acceptor" evidence="9">
    <location>
        <position position="214"/>
    </location>
</feature>
<dbReference type="AlphaFoldDB" id="A0A4R9JNK9"/>
<organism evidence="10 11">
    <name type="scientific">Leptospira kemamanensis</name>
    <dbReference type="NCBI Taxonomy" id="2484942"/>
    <lineage>
        <taxon>Bacteria</taxon>
        <taxon>Pseudomonadati</taxon>
        <taxon>Spirochaetota</taxon>
        <taxon>Spirochaetia</taxon>
        <taxon>Leptospirales</taxon>
        <taxon>Leptospiraceae</taxon>
        <taxon>Leptospira</taxon>
    </lineage>
</organism>
<name>A0A4R9JNK9_9LEPT</name>
<comment type="caution">
    <text evidence="10">The sequence shown here is derived from an EMBL/GenBank/DDBJ whole genome shotgun (WGS) entry which is preliminary data.</text>
</comment>
<dbReference type="RefSeq" id="WP_135619840.1">
    <property type="nucleotide sequence ID" value="NZ_RQGG01000032.1"/>
</dbReference>
<comment type="similarity">
    <text evidence="9">Belongs to the peptidase M15D family.</text>
</comment>
<dbReference type="GO" id="GO:0008270">
    <property type="term" value="F:zinc ion binding"/>
    <property type="evidence" value="ECO:0007669"/>
    <property type="project" value="UniProtKB-UniRule"/>
</dbReference>
<feature type="binding site" evidence="9">
    <location>
        <position position="217"/>
    </location>
    <ligand>
        <name>Zn(2+)</name>
        <dbReference type="ChEBI" id="CHEBI:29105"/>
        <note>catalytic</note>
    </ligand>
</feature>
<dbReference type="EMBL" id="RQGG01000032">
    <property type="protein sequence ID" value="TGL51564.1"/>
    <property type="molecule type" value="Genomic_DNA"/>
</dbReference>
<comment type="catalytic activity">
    <reaction evidence="1 9">
        <text>D-alanyl-D-alanine + H2O = 2 D-alanine</text>
        <dbReference type="Rhea" id="RHEA:20661"/>
        <dbReference type="ChEBI" id="CHEBI:15377"/>
        <dbReference type="ChEBI" id="CHEBI:57416"/>
        <dbReference type="ChEBI" id="CHEBI:57822"/>
        <dbReference type="EC" id="3.4.13.22"/>
    </reaction>
</comment>
<dbReference type="EC" id="3.4.13.22" evidence="9"/>
<protein>
    <recommendedName>
        <fullName evidence="9">D-alanyl-D-alanine dipeptidase</fullName>
        <shortName evidence="9">D-Ala-D-Ala dipeptidase</shortName>
        <ecNumber evidence="9">3.4.13.22</ecNumber>
    </recommendedName>
</protein>
<dbReference type="Gene3D" id="3.30.1380.10">
    <property type="match status" value="1"/>
</dbReference>
<evidence type="ECO:0000256" key="5">
    <source>
        <dbReference type="ARBA" id="ARBA00022833"/>
    </source>
</evidence>
<evidence type="ECO:0000256" key="8">
    <source>
        <dbReference type="ARBA" id="ARBA00023316"/>
    </source>
</evidence>
<keyword evidence="7 9" id="KW-0482">Metalloprotease</keyword>
<dbReference type="GO" id="GO:0071555">
    <property type="term" value="P:cell wall organization"/>
    <property type="evidence" value="ECO:0007669"/>
    <property type="project" value="UniProtKB-KW"/>
</dbReference>
<keyword evidence="11" id="KW-1185">Reference proteome</keyword>
<feature type="binding site" evidence="9">
    <location>
        <position position="149"/>
    </location>
    <ligand>
        <name>Zn(2+)</name>
        <dbReference type="ChEBI" id="CHEBI:29105"/>
        <note>catalytic</note>
    </ligand>
</feature>
<feature type="site" description="Transition state stabilizer" evidence="9">
    <location>
        <position position="122"/>
    </location>
</feature>
<dbReference type="Proteomes" id="UP000297609">
    <property type="component" value="Unassembled WGS sequence"/>
</dbReference>
<comment type="cofactor">
    <cofactor evidence="9">
        <name>Zn(2+)</name>
        <dbReference type="ChEBI" id="CHEBI:29105"/>
    </cofactor>
    <text evidence="9">Binds 1 zinc ion per subunit.</text>
</comment>
<keyword evidence="8" id="KW-0961">Cell wall biogenesis/degradation</keyword>
<dbReference type="GO" id="GO:0008237">
    <property type="term" value="F:metallopeptidase activity"/>
    <property type="evidence" value="ECO:0007669"/>
    <property type="project" value="UniProtKB-KW"/>
</dbReference>
<keyword evidence="4 9" id="KW-0378">Hydrolase</keyword>
<sequence>MISKFNSIWTSLVVGIFSLYLCDTLLNLPIVAEANPTTLQVLGLKAYKTSLEKDPKRELVNLETIPEIVLNIKYATKDNFTGQSIYNEAKAFARRPVADALRNAQMEFLKLGYSIQIYDAYRPYRATVRFYEIIKDTRYVASPKTGSKHNKGCAIDLTLVDRKTKQEIKMPTKYDSFEKAAWADAPVSDPIVKQNREILIQILSQYGFRVNKTEWWHFDFLDCVGFEVLDIPFEELKD</sequence>
<dbReference type="InterPro" id="IPR009045">
    <property type="entry name" value="Zn_M74/Hedgehog-like"/>
</dbReference>
<evidence type="ECO:0000256" key="9">
    <source>
        <dbReference type="HAMAP-Rule" id="MF_01924"/>
    </source>
</evidence>
<evidence type="ECO:0000256" key="1">
    <source>
        <dbReference type="ARBA" id="ARBA00001362"/>
    </source>
</evidence>
<evidence type="ECO:0000256" key="4">
    <source>
        <dbReference type="ARBA" id="ARBA00022801"/>
    </source>
</evidence>
<evidence type="ECO:0000313" key="11">
    <source>
        <dbReference type="Proteomes" id="UP000297609"/>
    </source>
</evidence>
<accession>A0A4R9JNK9</accession>
<dbReference type="PANTHER" id="PTHR43126:SF1">
    <property type="entry name" value="D-ALANYL-D-ALANINE DIPEPTIDASE"/>
    <property type="match status" value="1"/>
</dbReference>
<comment type="function">
    <text evidence="9">Catalyzes hydrolysis of the D-alanyl-D-alanine dipeptide.</text>
</comment>
<keyword evidence="6 9" id="KW-0224">Dipeptidase</keyword>
<dbReference type="SUPFAM" id="SSF55166">
    <property type="entry name" value="Hedgehog/DD-peptidase"/>
    <property type="match status" value="1"/>
</dbReference>
<dbReference type="OrthoDB" id="9801430at2"/>
<keyword evidence="5 9" id="KW-0862">Zinc</keyword>
<dbReference type="PANTHER" id="PTHR43126">
    <property type="entry name" value="D-ALANYL-D-ALANINE DIPEPTIDASE"/>
    <property type="match status" value="1"/>
</dbReference>
<feature type="binding site" evidence="9">
    <location>
        <position position="156"/>
    </location>
    <ligand>
        <name>Zn(2+)</name>
        <dbReference type="ChEBI" id="CHEBI:29105"/>
        <note>catalytic</note>
    </ligand>
</feature>
<reference evidence="10" key="1">
    <citation type="journal article" date="2019" name="PLoS Negl. Trop. Dis.">
        <title>Revisiting the worldwide diversity of Leptospira species in the environment.</title>
        <authorList>
            <person name="Vincent A.T."/>
            <person name="Schiettekatte O."/>
            <person name="Bourhy P."/>
            <person name="Veyrier F.J."/>
            <person name="Picardeau M."/>
        </authorList>
    </citation>
    <scope>NUCLEOTIDE SEQUENCE [LARGE SCALE GENOMIC DNA]</scope>
    <source>
        <strain evidence="10">201702454</strain>
    </source>
</reference>
<dbReference type="CDD" id="cd14840">
    <property type="entry name" value="D-Ala-D-Ala_dipeptidase_Aad"/>
    <property type="match status" value="1"/>
</dbReference>
<evidence type="ECO:0000313" key="10">
    <source>
        <dbReference type="EMBL" id="TGL51564.1"/>
    </source>
</evidence>
<evidence type="ECO:0000256" key="7">
    <source>
        <dbReference type="ARBA" id="ARBA00023049"/>
    </source>
</evidence>
<dbReference type="InterPro" id="IPR000755">
    <property type="entry name" value="A_A_dipeptidase"/>
</dbReference>
<gene>
    <name evidence="10" type="ORF">EHQ59_11790</name>
</gene>
<evidence type="ECO:0000256" key="6">
    <source>
        <dbReference type="ARBA" id="ARBA00022997"/>
    </source>
</evidence>
<evidence type="ECO:0000256" key="3">
    <source>
        <dbReference type="ARBA" id="ARBA00022723"/>
    </source>
</evidence>
<dbReference type="GO" id="GO:0160237">
    <property type="term" value="F:D-Ala-D-Ala dipeptidase activity"/>
    <property type="evidence" value="ECO:0007669"/>
    <property type="project" value="UniProtKB-EC"/>
</dbReference>
<dbReference type="GO" id="GO:0006508">
    <property type="term" value="P:proteolysis"/>
    <property type="evidence" value="ECO:0007669"/>
    <property type="project" value="UniProtKB-KW"/>
</dbReference>